<feature type="active site" description="Proton acceptor" evidence="7">
    <location>
        <position position="426"/>
    </location>
</feature>
<dbReference type="Gene3D" id="3.10.450.40">
    <property type="match status" value="3"/>
</dbReference>
<dbReference type="PANTHER" id="PTHR10638">
    <property type="entry name" value="COPPER AMINE OXIDASE"/>
    <property type="match status" value="1"/>
</dbReference>
<dbReference type="GO" id="GO:0009308">
    <property type="term" value="P:amine metabolic process"/>
    <property type="evidence" value="ECO:0007669"/>
    <property type="project" value="UniProtKB-UniRule"/>
</dbReference>
<feature type="modified residue" description="2',4',5'-topaquinone" evidence="8">
    <location>
        <position position="507"/>
    </location>
</feature>
<evidence type="ECO:0000259" key="10">
    <source>
        <dbReference type="Pfam" id="PF01179"/>
    </source>
</evidence>
<dbReference type="AlphaFoldDB" id="A0A9N9YGM9"/>
<dbReference type="PANTHER" id="PTHR10638:SF20">
    <property type="entry name" value="AMINE OXIDASE"/>
    <property type="match status" value="1"/>
</dbReference>
<dbReference type="PRINTS" id="PR00766">
    <property type="entry name" value="CUDAOXIDASE"/>
</dbReference>
<keyword evidence="5 9" id="KW-0560">Oxidoreductase</keyword>
<dbReference type="EC" id="1.4.3.-" evidence="9"/>
<dbReference type="Pfam" id="PF01179">
    <property type="entry name" value="Cu_amine_oxid"/>
    <property type="match status" value="1"/>
</dbReference>
<dbReference type="PROSITE" id="PS01164">
    <property type="entry name" value="COPPER_AMINE_OXID_1"/>
    <property type="match status" value="1"/>
</dbReference>
<dbReference type="InterPro" id="IPR049948">
    <property type="entry name" value="Cu_Am_ox_TPQ-bd"/>
</dbReference>
<dbReference type="OrthoDB" id="3341590at2759"/>
<sequence length="812" mass="90646">MRFRPFQAITIGYIGLSIAAPSPSRDWDVHAGIGFDIGRRSAQSLEACPAPKDIPVTAPKKNPFTSLTPSEIHSVATWLLETKSLGLNLTNSSSPTLSLSDNYIAHIETLKPNKTDVLSYVDGNGVVPRHARVIINHGSGSPPTVSEYFVGGSKARLFKQILTLTNFPSLHAGPLPISCNTTLHPLDYFYNGPNGPSVLLNGGFIDKVRKAAIDSAVAKAMSQIADITADLIDVVYYGSSDPRSTAAYYVQNPFSTDGTTGVIWTSWRRAGLAPYDHPSDLYVSFGIAGTDPSLYHIRKFVYNLKVYETVEEFRNAWESGTMVKSPAPAKDADFQRKDRRGMIRELEDRLAPTVLTLDKRYKIDKENKYIEYLGWKFYMRYDKDVGIQFYDIKLKDERIMYELSLQDAIAQYAGSNPFQAGTAYMDRYFGIGLQAGRLIPGYDCPYHATYLDSNFTNGITALRQLSNVCIFETDIGVPVTRHTDKSYMQSTKGSKLVVRMIATIGNYDYLWDYGFYVDGTITVDAHASGYVQANYFRPDDEGKWGPRIQETIAGTLHSHVMNFKADFDLIDTANTFVKTDIVVDNITQPWFPERGEFEMMRYNISEIATEDDGLLEMPANGQSMFTIVNKNHTNRWGQLRGYRILPGLSNVVLPSKRSPFFRRSVNFAKQPFAVSRQHDTEPGSSPALNQNVPEAPLVDFYNFFNGESLVQEDLMAWINLGMQHYTRSEDIPNTLMSEAHSSIMFAPQNWGTTELTTDLANSVIYYGVQNGTATPQTNGVKPSSCFPMGPEDTLEGIFESGTVEKPDLPHEG</sequence>
<dbReference type="Gene3D" id="2.70.98.20">
    <property type="entry name" value="Copper amine oxidase, catalytic domain"/>
    <property type="match status" value="1"/>
</dbReference>
<dbReference type="Pfam" id="PF09248">
    <property type="entry name" value="DUF1965"/>
    <property type="match status" value="1"/>
</dbReference>
<protein>
    <recommendedName>
        <fullName evidence="9">Amine oxidase</fullName>
        <ecNumber evidence="9">1.4.3.-</ecNumber>
    </recommendedName>
</protein>
<dbReference type="GO" id="GO:0008131">
    <property type="term" value="F:primary methylamine oxidase activity"/>
    <property type="evidence" value="ECO:0007669"/>
    <property type="project" value="InterPro"/>
</dbReference>
<dbReference type="InterPro" id="IPR036460">
    <property type="entry name" value="Cu_amine_oxidase_C_sf"/>
</dbReference>
<reference evidence="12" key="1">
    <citation type="submission" date="2021-10" db="EMBL/GenBank/DDBJ databases">
        <authorList>
            <person name="Piombo E."/>
        </authorList>
    </citation>
    <scope>NUCLEOTIDE SEQUENCE</scope>
</reference>
<dbReference type="GO" id="GO:0005507">
    <property type="term" value="F:copper ion binding"/>
    <property type="evidence" value="ECO:0007669"/>
    <property type="project" value="InterPro"/>
</dbReference>
<dbReference type="InterPro" id="IPR000269">
    <property type="entry name" value="Cu_amine_oxidase"/>
</dbReference>
<evidence type="ECO:0000256" key="4">
    <source>
        <dbReference type="ARBA" id="ARBA00022772"/>
    </source>
</evidence>
<evidence type="ECO:0000256" key="8">
    <source>
        <dbReference type="PIRSR" id="PIRSR600269-51"/>
    </source>
</evidence>
<comment type="PTM">
    <text evidence="8 9">Topaquinone (TPQ) is generated by copper-dependent autoxidation of a specific tyrosyl residue.</text>
</comment>
<evidence type="ECO:0000256" key="6">
    <source>
        <dbReference type="ARBA" id="ARBA00023008"/>
    </source>
</evidence>
<dbReference type="SUPFAM" id="SSF54416">
    <property type="entry name" value="Amine oxidase N-terminal region"/>
    <property type="match status" value="2"/>
</dbReference>
<proteinExistence type="inferred from homology"/>
<accession>A0A9N9YGM9</accession>
<evidence type="ECO:0000256" key="7">
    <source>
        <dbReference type="PIRSR" id="PIRSR600269-50"/>
    </source>
</evidence>
<keyword evidence="13" id="KW-1185">Reference proteome</keyword>
<comment type="caution">
    <text evidence="12">The sequence shown here is derived from an EMBL/GenBank/DDBJ whole genome shotgun (WGS) entry which is preliminary data.</text>
</comment>
<dbReference type="Proteomes" id="UP000696573">
    <property type="component" value="Unassembled WGS sequence"/>
</dbReference>
<dbReference type="EMBL" id="CABFNQ020000492">
    <property type="protein sequence ID" value="CAH0017094.1"/>
    <property type="molecule type" value="Genomic_DNA"/>
</dbReference>
<dbReference type="GO" id="GO:0005886">
    <property type="term" value="C:plasma membrane"/>
    <property type="evidence" value="ECO:0007669"/>
    <property type="project" value="TreeGrafter"/>
</dbReference>
<feature type="domain" description="Copper amine oxidase catalytic" evidence="10">
    <location>
        <begin position="359"/>
        <end position="753"/>
    </location>
</feature>
<evidence type="ECO:0000256" key="5">
    <source>
        <dbReference type="ARBA" id="ARBA00023002"/>
    </source>
</evidence>
<keyword evidence="4 7" id="KW-0801">TPQ</keyword>
<evidence type="ECO:0000313" key="13">
    <source>
        <dbReference type="Proteomes" id="UP000696573"/>
    </source>
</evidence>
<comment type="similarity">
    <text evidence="2 9">Belongs to the copper/topaquinone oxidase family.</text>
</comment>
<dbReference type="InterPro" id="IPR015328">
    <property type="entry name" value="DUF1965"/>
</dbReference>
<evidence type="ECO:0000313" key="12">
    <source>
        <dbReference type="EMBL" id="CAH0017094.1"/>
    </source>
</evidence>
<evidence type="ECO:0000256" key="2">
    <source>
        <dbReference type="ARBA" id="ARBA00007983"/>
    </source>
</evidence>
<feature type="domain" description="DUF1965" evidence="11">
    <location>
        <begin position="278"/>
        <end position="341"/>
    </location>
</feature>
<dbReference type="InterPro" id="IPR015798">
    <property type="entry name" value="Cu_amine_oxidase_C"/>
</dbReference>
<evidence type="ECO:0000256" key="1">
    <source>
        <dbReference type="ARBA" id="ARBA00001935"/>
    </source>
</evidence>
<dbReference type="SUPFAM" id="SSF49998">
    <property type="entry name" value="Amine oxidase catalytic domain"/>
    <property type="match status" value="1"/>
</dbReference>
<evidence type="ECO:0000256" key="9">
    <source>
        <dbReference type="RuleBase" id="RU000672"/>
    </source>
</evidence>
<dbReference type="InterPro" id="IPR016182">
    <property type="entry name" value="Cu_amine_oxidase_N-reg"/>
</dbReference>
<name>A0A9N9YGM9_9HYPO</name>
<evidence type="ECO:0000256" key="3">
    <source>
        <dbReference type="ARBA" id="ARBA00022723"/>
    </source>
</evidence>
<dbReference type="GO" id="GO:0048038">
    <property type="term" value="F:quinone binding"/>
    <property type="evidence" value="ECO:0007669"/>
    <property type="project" value="InterPro"/>
</dbReference>
<organism evidence="12 13">
    <name type="scientific">Clonostachys rhizophaga</name>
    <dbReference type="NCBI Taxonomy" id="160324"/>
    <lineage>
        <taxon>Eukaryota</taxon>
        <taxon>Fungi</taxon>
        <taxon>Dikarya</taxon>
        <taxon>Ascomycota</taxon>
        <taxon>Pezizomycotina</taxon>
        <taxon>Sordariomycetes</taxon>
        <taxon>Hypocreomycetidae</taxon>
        <taxon>Hypocreales</taxon>
        <taxon>Bionectriaceae</taxon>
        <taxon>Clonostachys</taxon>
    </lineage>
</organism>
<gene>
    <name evidence="12" type="ORF">CRHIZ90672A_00014871</name>
</gene>
<comment type="cofactor">
    <cofactor evidence="9">
        <name>Cu cation</name>
        <dbReference type="ChEBI" id="CHEBI:23378"/>
    </cofactor>
    <text evidence="9">Contains 1 topaquinone per subunit.</text>
</comment>
<comment type="cofactor">
    <cofactor evidence="1">
        <name>Cu cation</name>
        <dbReference type="ChEBI" id="CHEBI:23378"/>
    </cofactor>
</comment>
<keyword evidence="6 9" id="KW-0186">Copper</keyword>
<keyword evidence="3 9" id="KW-0479">Metal-binding</keyword>
<evidence type="ECO:0000259" key="11">
    <source>
        <dbReference type="Pfam" id="PF09248"/>
    </source>
</evidence>
<feature type="active site" description="Schiff-base intermediate with substrate; via topaquinone" evidence="7">
    <location>
        <position position="507"/>
    </location>
</feature>